<dbReference type="Gene3D" id="3.90.550.10">
    <property type="entry name" value="Spore Coat Polysaccharide Biosynthesis Protein SpsA, Chain A"/>
    <property type="match status" value="1"/>
</dbReference>
<protein>
    <submittedName>
        <fullName evidence="3">Mannose-1-phosphate guanylyltransferase</fullName>
    </submittedName>
</protein>
<dbReference type="CDD" id="cd02509">
    <property type="entry name" value="GDP-M1P_Guanylyltransferase"/>
    <property type="match status" value="1"/>
</dbReference>
<dbReference type="PANTHER" id="PTHR46390">
    <property type="entry name" value="MANNOSE-1-PHOSPHATE GUANYLYLTRANSFERASE"/>
    <property type="match status" value="1"/>
</dbReference>
<keyword evidence="4" id="KW-1185">Reference proteome</keyword>
<keyword evidence="3" id="KW-0548">Nucleotidyltransferase</keyword>
<dbReference type="InterPro" id="IPR005835">
    <property type="entry name" value="NTP_transferase_dom"/>
</dbReference>
<evidence type="ECO:0000259" key="1">
    <source>
        <dbReference type="Pfam" id="PF00483"/>
    </source>
</evidence>
<dbReference type="RefSeq" id="WP_236134377.1">
    <property type="nucleotide sequence ID" value="NZ_JAKGTH010000010.1"/>
</dbReference>
<organism evidence="3 4">
    <name type="scientific">Gillisia lutea</name>
    <dbReference type="NCBI Taxonomy" id="2909668"/>
    <lineage>
        <taxon>Bacteria</taxon>
        <taxon>Pseudomonadati</taxon>
        <taxon>Bacteroidota</taxon>
        <taxon>Flavobacteriia</taxon>
        <taxon>Flavobacteriales</taxon>
        <taxon>Flavobacteriaceae</taxon>
        <taxon>Gillisia</taxon>
    </lineage>
</organism>
<sequence>MNNYNKNYYAVIMAGGVGSRFWPVSTSKFPKQFHDMLGVGETLLQRTFNRLTNTVPYENILILTNDEYLDLVQQQLPEITKDQIILEPAMRNTAPCILLAALKIKKKNPDAIMLVAPSDHWIQDDEAFANDIKTSFEAVAENDMLITLGIKPTFANTGYGYIQFKEEADKCLQKVVKFTEKPTLRNARKFLEEGNYLWNAGIFIWKASFISDSFLSYLPEMFHLFNEGYEELNSKRERAFINETYPKAQNISIDYAIMEKSDSVYLIPASFDWNDLGTWGALHSELAKDDYDNAVVNSSLIPMESKGNMVYTHKHKVVVLDGLEDYIVVDDEEVLLIVPKEKEQDIKNIRESVIKKHGENLG</sequence>
<dbReference type="InterPro" id="IPR029044">
    <property type="entry name" value="Nucleotide-diphossugar_trans"/>
</dbReference>
<dbReference type="SUPFAM" id="SSF53448">
    <property type="entry name" value="Nucleotide-diphospho-sugar transferases"/>
    <property type="match status" value="1"/>
</dbReference>
<evidence type="ECO:0000313" key="4">
    <source>
        <dbReference type="Proteomes" id="UP001179363"/>
    </source>
</evidence>
<dbReference type="InterPro" id="IPR049577">
    <property type="entry name" value="GMPP_N"/>
</dbReference>
<dbReference type="GO" id="GO:0016779">
    <property type="term" value="F:nucleotidyltransferase activity"/>
    <property type="evidence" value="ECO:0007669"/>
    <property type="project" value="UniProtKB-KW"/>
</dbReference>
<accession>A0ABS9EH71</accession>
<dbReference type="PANTHER" id="PTHR46390:SF1">
    <property type="entry name" value="MANNOSE-1-PHOSPHATE GUANYLYLTRANSFERASE"/>
    <property type="match status" value="1"/>
</dbReference>
<dbReference type="SUPFAM" id="SSF159283">
    <property type="entry name" value="Guanosine diphospho-D-mannose pyrophosphorylase/mannose-6-phosphate isomerase linker domain"/>
    <property type="match status" value="1"/>
</dbReference>
<reference evidence="3" key="1">
    <citation type="submission" date="2022-01" db="EMBL/GenBank/DDBJ databases">
        <title>Gillisia lutea sp. nov., isolated from marine plastic residues from the Malvarosa beach (Valencia, Spain).</title>
        <authorList>
            <person name="Vidal-Verdu A."/>
            <person name="Molina-Menor E."/>
            <person name="Satari L."/>
            <person name="Pascual J."/>
            <person name="Pereto J."/>
            <person name="Porcar M."/>
        </authorList>
    </citation>
    <scope>NUCLEOTIDE SEQUENCE</scope>
    <source>
        <strain evidence="3">M10.2A</strain>
    </source>
</reference>
<feature type="domain" description="MannoseP isomerase/GMP-like beta-helix" evidence="2">
    <location>
        <begin position="301"/>
        <end position="349"/>
    </location>
</feature>
<dbReference type="InterPro" id="IPR054566">
    <property type="entry name" value="ManC/GMP-like_b-helix"/>
</dbReference>
<evidence type="ECO:0000259" key="2">
    <source>
        <dbReference type="Pfam" id="PF22640"/>
    </source>
</evidence>
<dbReference type="InterPro" id="IPR051161">
    <property type="entry name" value="Mannose-6P_isomerase_type2"/>
</dbReference>
<gene>
    <name evidence="3" type="ORF">L1I30_11160</name>
</gene>
<dbReference type="Proteomes" id="UP001179363">
    <property type="component" value="Unassembled WGS sequence"/>
</dbReference>
<keyword evidence="3" id="KW-0808">Transferase</keyword>
<feature type="domain" description="Nucleotidyl transferase" evidence="1">
    <location>
        <begin position="10"/>
        <end position="286"/>
    </location>
</feature>
<evidence type="ECO:0000313" key="3">
    <source>
        <dbReference type="EMBL" id="MCF4102227.1"/>
    </source>
</evidence>
<dbReference type="Pfam" id="PF22640">
    <property type="entry name" value="ManC_GMP_beta-helix"/>
    <property type="match status" value="1"/>
</dbReference>
<dbReference type="EMBL" id="JAKGTH010000010">
    <property type="protein sequence ID" value="MCF4102227.1"/>
    <property type="molecule type" value="Genomic_DNA"/>
</dbReference>
<proteinExistence type="predicted"/>
<name>A0ABS9EH71_9FLAO</name>
<comment type="caution">
    <text evidence="3">The sequence shown here is derived from an EMBL/GenBank/DDBJ whole genome shotgun (WGS) entry which is preliminary data.</text>
</comment>
<dbReference type="Pfam" id="PF00483">
    <property type="entry name" value="NTP_transferase"/>
    <property type="match status" value="1"/>
</dbReference>